<evidence type="ECO:0000313" key="2">
    <source>
        <dbReference type="Proteomes" id="UP000027180"/>
    </source>
</evidence>
<dbReference type="RefSeq" id="WP_010057846.1">
    <property type="nucleotide sequence ID" value="NZ_CP006986.1"/>
</dbReference>
<gene>
    <name evidence="1" type="ORF">IE4771_CH00555</name>
</gene>
<dbReference type="SUPFAM" id="SSF46894">
    <property type="entry name" value="C-terminal effector domain of the bipartite response regulators"/>
    <property type="match status" value="1"/>
</dbReference>
<dbReference type="EMBL" id="CP006986">
    <property type="protein sequence ID" value="AIC25716.1"/>
    <property type="molecule type" value="Genomic_DNA"/>
</dbReference>
<dbReference type="HOGENOM" id="CLU_153849_0_0_5"/>
<dbReference type="InterPro" id="IPR016032">
    <property type="entry name" value="Sig_transdc_resp-reg_C-effctor"/>
</dbReference>
<dbReference type="AlphaFoldDB" id="A0A060I2L8"/>
<dbReference type="GO" id="GO:0006355">
    <property type="term" value="P:regulation of DNA-templated transcription"/>
    <property type="evidence" value="ECO:0007669"/>
    <property type="project" value="InterPro"/>
</dbReference>
<dbReference type="Proteomes" id="UP000027180">
    <property type="component" value="Chromosome"/>
</dbReference>
<name>A0A060I2L8_RHIET</name>
<sequence length="106" mass="11836">MAHLKRKGGRPAHEPSLTDRRLVEVLTAEGLSQIEIGRMLAVSPKTLRLHYREELDRGSARLEAALAVHLFRIANGKSAIALKAITFLLRARFGWSPYLPPQSPRS</sequence>
<dbReference type="OrthoDB" id="6039124at2"/>
<dbReference type="KEGG" id="rei:IE4771_CH00555"/>
<reference evidence="1 2" key="1">
    <citation type="submission" date="2013-12" db="EMBL/GenBank/DDBJ databases">
        <title>Complete genome sequence of Rhizobium etli bv. mimosae IE4771.</title>
        <authorList>
            <person name="Bustos P."/>
            <person name="Santamaria R.I."/>
            <person name="Lozano L."/>
            <person name="Ormeno-Orrillo E."/>
            <person name="Rogel M.A."/>
            <person name="Romero D."/>
            <person name="Cevallos M.A."/>
            <person name="Martinez-Romero E."/>
            <person name="Gonzalez V."/>
        </authorList>
    </citation>
    <scope>NUCLEOTIDE SEQUENCE [LARGE SCALE GENOMIC DNA]</scope>
    <source>
        <strain evidence="1 2">IE4771</strain>
    </source>
</reference>
<protein>
    <submittedName>
        <fullName evidence="1">Uncharacterized protein</fullName>
    </submittedName>
</protein>
<evidence type="ECO:0000313" key="1">
    <source>
        <dbReference type="EMBL" id="AIC25716.1"/>
    </source>
</evidence>
<organism evidence="1 2">
    <name type="scientific">Rhizobium etli bv. mimosae str. IE4771</name>
    <dbReference type="NCBI Taxonomy" id="1432050"/>
    <lineage>
        <taxon>Bacteria</taxon>
        <taxon>Pseudomonadati</taxon>
        <taxon>Pseudomonadota</taxon>
        <taxon>Alphaproteobacteria</taxon>
        <taxon>Hyphomicrobiales</taxon>
        <taxon>Rhizobiaceae</taxon>
        <taxon>Rhizobium/Agrobacterium group</taxon>
        <taxon>Rhizobium</taxon>
    </lineage>
</organism>
<proteinExistence type="predicted"/>
<dbReference type="GO" id="GO:0003677">
    <property type="term" value="F:DNA binding"/>
    <property type="evidence" value="ECO:0007669"/>
    <property type="project" value="InterPro"/>
</dbReference>
<accession>A0A060I2L8</accession>